<comment type="caution">
    <text evidence="1">The sequence shown here is derived from an EMBL/GenBank/DDBJ whole genome shotgun (WGS) entry which is preliminary data.</text>
</comment>
<dbReference type="Proteomes" id="UP001500067">
    <property type="component" value="Unassembled WGS sequence"/>
</dbReference>
<reference evidence="2" key="1">
    <citation type="journal article" date="2019" name="Int. J. Syst. Evol. Microbiol.">
        <title>The Global Catalogue of Microorganisms (GCM) 10K type strain sequencing project: providing services to taxonomists for standard genome sequencing and annotation.</title>
        <authorList>
            <consortium name="The Broad Institute Genomics Platform"/>
            <consortium name="The Broad Institute Genome Sequencing Center for Infectious Disease"/>
            <person name="Wu L."/>
            <person name="Ma J."/>
        </authorList>
    </citation>
    <scope>NUCLEOTIDE SEQUENCE [LARGE SCALE GENOMIC DNA]</scope>
    <source>
        <strain evidence="2">JCM 32105</strain>
    </source>
</reference>
<organism evidence="1 2">
    <name type="scientific">Nemorincola caseinilytica</name>
    <dbReference type="NCBI Taxonomy" id="2054315"/>
    <lineage>
        <taxon>Bacteria</taxon>
        <taxon>Pseudomonadati</taxon>
        <taxon>Bacteroidota</taxon>
        <taxon>Chitinophagia</taxon>
        <taxon>Chitinophagales</taxon>
        <taxon>Chitinophagaceae</taxon>
        <taxon>Nemorincola</taxon>
    </lineage>
</organism>
<dbReference type="RefSeq" id="WP_345079826.1">
    <property type="nucleotide sequence ID" value="NZ_BAABFA010000008.1"/>
</dbReference>
<protein>
    <recommendedName>
        <fullName evidence="3">T9SS C-terminal target domain-containing protein</fullName>
    </recommendedName>
</protein>
<evidence type="ECO:0008006" key="3">
    <source>
        <dbReference type="Google" id="ProtNLM"/>
    </source>
</evidence>
<accession>A0ABP8N8R3</accession>
<sequence>MVLLGAGVLGITGGVSARENVGKRDPKAQQLKSTASGCQPSVSSIDLDINNVRARLMTGGDMWWNNGAGNAAYEIPKGSGRHSQFAASCWIGGYDKQGQLKVAAQTYRQDGNDYWPGALDDQGKITSESCQVWDHFWKVDRSTINRFKQAYKIGADIKASDYEVINTWPAVGNNNVVGNGGKITLNPVNTYAPFIDVNGDGRYQPEEGEYPDIKGDQYIWWVFNDAGNVKQQSLTAAMGIEVQTSGFAYATQDFLNNATFYNYRVINRGTLTIDSTYIAVWDDADLGYYMDDFIGCDTARGLGILYNGSNNDGQIAGNPANSYGLNPPQIALDYFQGPKRPIKINGKDTIEQLKMTNFTYYNNDPSIIGNPTNGIQIYYYMTGSIRNGQRFSYDYTGPAVPSKGYGAGPVSNYVFWGDPSDNTQWSECACGNNPGDRRFVFSSGPFQLIPGAINDITFGTVWAAGQGGCPSANFKTIKNIDDGAQALFDNNFKTIEGPEAPRLVVRELDKKLIFYMVNDYGSNNYGENYGRSDGKYNDSLLYHQVVVKSKGVSIDSLYKFQGYRVFQLANSQVTAAEIFDPNTGEVDESKAKEVFQCDVADSISQIVNYVKSISVSDTTHAAQIKVKGRDSGIVHSFQLTQDAFATGNDKRFVNYRNYYFVAIAYAYNNFASFNPKNTVNTQDVPYLASSHGAGGTEIKVVTALPNPANGAMGDVINSDYGAGVIVKRIQGTGNGGNDVKLDEASEEEALTKNAVAQPTYQAGFSPIDVKVVDPVKVPAMDWVLQIHGTNTILGVGAAAIPGGIDATSGSWTLTGYKDGAVADVIYSERDLGTPNEQILEKYGISVDIRQVAHPGSKIKNTKNGYITSDVKFNNPEQPWLWGVQDESDSSFANWLRSGAVSHFNSVSSTNPCYFNDFAIGTNYVDEKGQFASMFADFTPMKSTWGPYGLSAYWYDGGTFQSGTGSFAVCGHHIGAHKQTLNNIKSMTDVDLVFTKDKSKWTRCAVIETQEDTALAENKGRKFYLRKHKGWNLEVSGDGNSPVYSESADDEGMSWFPGYAVNPTTGERLNIVFGEDSYLSSDQGDDMIWNPAAPKGNNGFNPFDNSIEFGGKHYTYVLTTKYDSCKEFVSNVKRATPSNTFLRTAYSTFQWAGIPMRNPLVKYLSLQEGLIPTTTRLRFRVDRPYMSYAAVDSNSAFAKPGTNLKAGEWTNPYYTFSTKDMAKSDLVDNQQRDTVLDKILAVPNPYYGYSGYEKAGSRYDTKIRIINLPARASVNIYTLDGILVRSLSKSDPGVPYLDWDIRNTAGLPVASGMYLIHVRAEGIGEKVIKWFGSLRPLDVTQY</sequence>
<evidence type="ECO:0000313" key="1">
    <source>
        <dbReference type="EMBL" id="GAA4463214.1"/>
    </source>
</evidence>
<gene>
    <name evidence="1" type="ORF">GCM10023093_11200</name>
</gene>
<keyword evidence="2" id="KW-1185">Reference proteome</keyword>
<evidence type="ECO:0000313" key="2">
    <source>
        <dbReference type="Proteomes" id="UP001500067"/>
    </source>
</evidence>
<dbReference type="EMBL" id="BAABFA010000008">
    <property type="protein sequence ID" value="GAA4463214.1"/>
    <property type="molecule type" value="Genomic_DNA"/>
</dbReference>
<name>A0ABP8N8R3_9BACT</name>
<proteinExistence type="predicted"/>
<dbReference type="Gene3D" id="2.60.40.4070">
    <property type="match status" value="1"/>
</dbReference>